<dbReference type="Pfam" id="PF00413">
    <property type="entry name" value="Peptidase_M10"/>
    <property type="match status" value="1"/>
</dbReference>
<evidence type="ECO:0000313" key="8">
    <source>
        <dbReference type="EMBL" id="OGH92837.1"/>
    </source>
</evidence>
<evidence type="ECO:0000256" key="5">
    <source>
        <dbReference type="SAM" id="Coils"/>
    </source>
</evidence>
<feature type="coiled-coil region" evidence="5">
    <location>
        <begin position="134"/>
        <end position="161"/>
    </location>
</feature>
<proteinExistence type="predicted"/>
<evidence type="ECO:0000256" key="4">
    <source>
        <dbReference type="ARBA" id="ARBA00022833"/>
    </source>
</evidence>
<dbReference type="GO" id="GO:0004222">
    <property type="term" value="F:metalloendopeptidase activity"/>
    <property type="evidence" value="ECO:0007669"/>
    <property type="project" value="InterPro"/>
</dbReference>
<evidence type="ECO:0000256" key="3">
    <source>
        <dbReference type="ARBA" id="ARBA00022801"/>
    </source>
</evidence>
<accession>A0A1F6P9H7</accession>
<keyword evidence="4" id="KW-0862">Zinc</keyword>
<dbReference type="GO" id="GO:0006508">
    <property type="term" value="P:proteolysis"/>
    <property type="evidence" value="ECO:0007669"/>
    <property type="project" value="UniProtKB-KW"/>
</dbReference>
<dbReference type="AlphaFoldDB" id="A0A1F6P9H7"/>
<feature type="domain" description="Peptidase M10 metallopeptidase" evidence="7">
    <location>
        <begin position="241"/>
        <end position="306"/>
    </location>
</feature>
<dbReference type="Gene3D" id="3.40.390.10">
    <property type="entry name" value="Collagenase (Catalytic Domain)"/>
    <property type="match status" value="1"/>
</dbReference>
<keyword evidence="5" id="KW-0175">Coiled coil</keyword>
<dbReference type="InterPro" id="IPR024079">
    <property type="entry name" value="MetalloPept_cat_dom_sf"/>
</dbReference>
<reference evidence="8 9" key="1">
    <citation type="journal article" date="2016" name="Nat. Commun.">
        <title>Thousands of microbial genomes shed light on interconnected biogeochemical processes in an aquifer system.</title>
        <authorList>
            <person name="Anantharaman K."/>
            <person name="Brown C.T."/>
            <person name="Hug L.A."/>
            <person name="Sharon I."/>
            <person name="Castelle C.J."/>
            <person name="Probst A.J."/>
            <person name="Thomas B.C."/>
            <person name="Singh A."/>
            <person name="Wilkins M.J."/>
            <person name="Karaoz U."/>
            <person name="Brodie E.L."/>
            <person name="Williams K.H."/>
            <person name="Hubbard S.S."/>
            <person name="Banfield J.F."/>
        </authorList>
    </citation>
    <scope>NUCLEOTIDE SEQUENCE [LARGE SCALE GENOMIC DNA]</scope>
</reference>
<protein>
    <recommendedName>
        <fullName evidence="7">Peptidase M10 metallopeptidase domain-containing protein</fullName>
    </recommendedName>
</protein>
<keyword evidence="1" id="KW-0645">Protease</keyword>
<dbReference type="EMBL" id="MFRA01000005">
    <property type="protein sequence ID" value="OGH92837.1"/>
    <property type="molecule type" value="Genomic_DNA"/>
</dbReference>
<evidence type="ECO:0000256" key="6">
    <source>
        <dbReference type="SAM" id="Phobius"/>
    </source>
</evidence>
<keyword evidence="2" id="KW-0479">Metal-binding</keyword>
<gene>
    <name evidence="8" type="ORF">A2563_04190</name>
</gene>
<dbReference type="GO" id="GO:0031012">
    <property type="term" value="C:extracellular matrix"/>
    <property type="evidence" value="ECO:0007669"/>
    <property type="project" value="InterPro"/>
</dbReference>
<keyword evidence="3" id="KW-0378">Hydrolase</keyword>
<dbReference type="STRING" id="1798705.A2563_04190"/>
<dbReference type="InterPro" id="IPR001818">
    <property type="entry name" value="Pept_M10_metallopeptidase"/>
</dbReference>
<keyword evidence="6" id="KW-0472">Membrane</keyword>
<organism evidence="8 9">
    <name type="scientific">Candidatus Magasanikbacteria bacterium RIFOXYD1_FULL_40_23</name>
    <dbReference type="NCBI Taxonomy" id="1798705"/>
    <lineage>
        <taxon>Bacteria</taxon>
        <taxon>Candidatus Magasanikiibacteriota</taxon>
    </lineage>
</organism>
<dbReference type="SUPFAM" id="SSF55486">
    <property type="entry name" value="Metalloproteases ('zincins'), catalytic domain"/>
    <property type="match status" value="1"/>
</dbReference>
<evidence type="ECO:0000256" key="2">
    <source>
        <dbReference type="ARBA" id="ARBA00022723"/>
    </source>
</evidence>
<dbReference type="Proteomes" id="UP000176634">
    <property type="component" value="Unassembled WGS sequence"/>
</dbReference>
<evidence type="ECO:0000259" key="7">
    <source>
        <dbReference type="Pfam" id="PF00413"/>
    </source>
</evidence>
<comment type="caution">
    <text evidence="8">The sequence shown here is derived from an EMBL/GenBank/DDBJ whole genome shotgun (WGS) entry which is preliminary data.</text>
</comment>
<keyword evidence="6" id="KW-1133">Transmembrane helix</keyword>
<keyword evidence="6" id="KW-0812">Transmembrane</keyword>
<name>A0A1F6P9H7_9BACT</name>
<feature type="transmembrane region" description="Helical" evidence="6">
    <location>
        <begin position="7"/>
        <end position="25"/>
    </location>
</feature>
<evidence type="ECO:0000313" key="9">
    <source>
        <dbReference type="Proteomes" id="UP000176634"/>
    </source>
</evidence>
<evidence type="ECO:0000256" key="1">
    <source>
        <dbReference type="ARBA" id="ARBA00022670"/>
    </source>
</evidence>
<sequence length="313" mass="35550">MKKFLVFLLKFIINIAIIGGLVFVFREPLWNLWSVVQTQYFPCAQPIAYSLGSFDKKFGLSEKEFLSAIADAEAVWEKPVGKNLFEYKENGKLKVNLIYDIRQEATVKLQKLDIDVRDDQSSYNSVKAKYDSLKAEYIKEKAALAAKVAELEAAKSKYEAEVEYWNSHGGANKETRAQLEKERLALNVMIDQINGMQDRLNAKVENINALVVVLNRLAQTLNITVDKYNQVGDQLSGEFEEGSYQSGPEGQKIDIYQFDNRAKLIRVLAHELGHALGLDHIEEPKAIMYRLNNGINEKLTEGDLSVVKMYCKI</sequence>
<dbReference type="GO" id="GO:0008270">
    <property type="term" value="F:zinc ion binding"/>
    <property type="evidence" value="ECO:0007669"/>
    <property type="project" value="InterPro"/>
</dbReference>